<organism evidence="3 4">
    <name type="scientific">Sphingobium amiense</name>
    <dbReference type="NCBI Taxonomy" id="135719"/>
    <lineage>
        <taxon>Bacteria</taxon>
        <taxon>Pseudomonadati</taxon>
        <taxon>Pseudomonadota</taxon>
        <taxon>Alphaproteobacteria</taxon>
        <taxon>Sphingomonadales</taxon>
        <taxon>Sphingomonadaceae</taxon>
        <taxon>Sphingobium</taxon>
    </lineage>
</organism>
<name>A0A494W9D6_9SPHN</name>
<keyword evidence="4" id="KW-1185">Reference proteome</keyword>
<dbReference type="KEGG" id="sami:SAMIE_1005130"/>
<reference evidence="3 4" key="1">
    <citation type="submission" date="2018-05" db="EMBL/GenBank/DDBJ databases">
        <title>Complete Genome Sequence of the Nonylphenol-Degrading Bacterium Sphingobium amiense DSM 16289T.</title>
        <authorList>
            <person name="Ootsuka M."/>
            <person name="Nishizawa T."/>
            <person name="Ohta H."/>
        </authorList>
    </citation>
    <scope>NUCLEOTIDE SEQUENCE [LARGE SCALE GENOMIC DNA]</scope>
    <source>
        <strain evidence="3 4">DSM 16289</strain>
    </source>
</reference>
<dbReference type="EMBL" id="AP018664">
    <property type="protein sequence ID" value="BBD97012.1"/>
    <property type="molecule type" value="Genomic_DNA"/>
</dbReference>
<feature type="chain" id="PRO_5019780760" description="Muconolactone isomerase domain-containing protein" evidence="1">
    <location>
        <begin position="26"/>
        <end position="141"/>
    </location>
</feature>
<evidence type="ECO:0000313" key="4">
    <source>
        <dbReference type="Proteomes" id="UP000279959"/>
    </source>
</evidence>
<feature type="domain" description="Muconolactone isomerase" evidence="2">
    <location>
        <begin position="52"/>
        <end position="127"/>
    </location>
</feature>
<protein>
    <recommendedName>
        <fullName evidence="2">Muconolactone isomerase domain-containing protein</fullName>
    </recommendedName>
</protein>
<gene>
    <name evidence="3" type="ORF">SAMIE_1005130</name>
</gene>
<accession>A0A494W9D6</accession>
<dbReference type="Gene3D" id="3.30.70.1060">
    <property type="entry name" value="Dimeric alpha+beta barrel"/>
    <property type="match status" value="1"/>
</dbReference>
<dbReference type="PROSITE" id="PS51257">
    <property type="entry name" value="PROKAR_LIPOPROTEIN"/>
    <property type="match status" value="1"/>
</dbReference>
<evidence type="ECO:0000259" key="2">
    <source>
        <dbReference type="Pfam" id="PF02426"/>
    </source>
</evidence>
<evidence type="ECO:0000313" key="3">
    <source>
        <dbReference type="EMBL" id="BBD97012.1"/>
    </source>
</evidence>
<dbReference type="InterPro" id="IPR026029">
    <property type="entry name" value="MLI_dom"/>
</dbReference>
<feature type="signal peptide" evidence="1">
    <location>
        <begin position="1"/>
        <end position="25"/>
    </location>
</feature>
<proteinExistence type="predicted"/>
<keyword evidence="1" id="KW-0732">Signal</keyword>
<dbReference type="Pfam" id="PF02426">
    <property type="entry name" value="MIase"/>
    <property type="match status" value="1"/>
</dbReference>
<evidence type="ECO:0000256" key="1">
    <source>
        <dbReference type="SAM" id="SignalP"/>
    </source>
</evidence>
<dbReference type="AlphaFoldDB" id="A0A494W9D6"/>
<dbReference type="InterPro" id="IPR011008">
    <property type="entry name" value="Dimeric_a/b-barrel"/>
</dbReference>
<dbReference type="RefSeq" id="WP_083952382.1">
    <property type="nucleotide sequence ID" value="NZ_AP018664.1"/>
</dbReference>
<dbReference type="SUPFAM" id="SSF54909">
    <property type="entry name" value="Dimeric alpha+beta barrel"/>
    <property type="match status" value="1"/>
</dbReference>
<sequence>MSRRNILAFAAVALLTACAAAPALAQAAPAAQPQDAAKPQLITRILAVGKLTEKATPDKLPAVLAHEVPATLQLYLNGKIADWYAKPDQTGVVFLLNVTSVEEAHALLEALPLGQAGMMTFELTPLGPLLPLGRLLPLSAK</sequence>
<dbReference type="Proteomes" id="UP000279959">
    <property type="component" value="Chromosome"/>
</dbReference>